<dbReference type="Proteomes" id="UP000534783">
    <property type="component" value="Unassembled WGS sequence"/>
</dbReference>
<gene>
    <name evidence="2" type="ORF">MNODULE_00110</name>
</gene>
<dbReference type="EMBL" id="VTOW01000001">
    <property type="protein sequence ID" value="NKE69157.1"/>
    <property type="molecule type" value="Genomic_DNA"/>
</dbReference>
<evidence type="ECO:0000259" key="1">
    <source>
        <dbReference type="Pfam" id="PF02464"/>
    </source>
</evidence>
<evidence type="ECO:0000313" key="3">
    <source>
        <dbReference type="Proteomes" id="UP000534783"/>
    </source>
</evidence>
<accession>A0A7X6DL60</accession>
<feature type="domain" description="CinA C-terminal" evidence="1">
    <location>
        <begin position="11"/>
        <end position="164"/>
    </location>
</feature>
<dbReference type="InterPro" id="IPR008136">
    <property type="entry name" value="CinA_C"/>
</dbReference>
<organism evidence="2 3">
    <name type="scientific">Candidatus Manganitrophus noduliformans</name>
    <dbReference type="NCBI Taxonomy" id="2606439"/>
    <lineage>
        <taxon>Bacteria</taxon>
        <taxon>Pseudomonadati</taxon>
        <taxon>Nitrospirota</taxon>
        <taxon>Nitrospiria</taxon>
        <taxon>Candidatus Troglogloeales</taxon>
        <taxon>Candidatus Manganitrophaceae</taxon>
        <taxon>Candidatus Manganitrophus</taxon>
    </lineage>
</organism>
<dbReference type="Gene3D" id="3.90.950.20">
    <property type="entry name" value="CinA-like"/>
    <property type="match status" value="1"/>
</dbReference>
<dbReference type="NCBIfam" id="TIGR00199">
    <property type="entry name" value="PncC_domain"/>
    <property type="match status" value="1"/>
</dbReference>
<sequence>MENGDDNREGETLEEIVGKLLLQQKKWLAIAESCTGGGIAARMTRIPGSSRYFDSACVTYSNRSKERLLGVPNALLAEKGAVSAEVAAAMAEGIRKKAGVDLGLSVTGIAGPDGGSPQKPVGLVYIALSDGRKTIPERFQFHGDRETIQAEAAQTALEKVRRYLTRG</sequence>
<protein>
    <submittedName>
        <fullName evidence="2">CinA family protein</fullName>
    </submittedName>
</protein>
<dbReference type="SUPFAM" id="SSF142433">
    <property type="entry name" value="CinA-like"/>
    <property type="match status" value="1"/>
</dbReference>
<comment type="caution">
    <text evidence="2">The sequence shown here is derived from an EMBL/GenBank/DDBJ whole genome shotgun (WGS) entry which is preliminary data.</text>
</comment>
<reference evidence="2 3" key="1">
    <citation type="journal article" date="2020" name="Nature">
        <title>Bacterial chemolithoautotrophy via manganese oxidation.</title>
        <authorList>
            <person name="Yu H."/>
            <person name="Leadbetter J.R."/>
        </authorList>
    </citation>
    <scope>NUCLEOTIDE SEQUENCE [LARGE SCALE GENOMIC DNA]</scope>
    <source>
        <strain evidence="2 3">Mn-1</strain>
    </source>
</reference>
<dbReference type="InterPro" id="IPR036653">
    <property type="entry name" value="CinA-like_C"/>
</dbReference>
<dbReference type="Pfam" id="PF02464">
    <property type="entry name" value="CinA"/>
    <property type="match status" value="1"/>
</dbReference>
<proteinExistence type="predicted"/>
<dbReference type="AlphaFoldDB" id="A0A7X6DL60"/>
<dbReference type="RefSeq" id="WP_168057468.1">
    <property type="nucleotide sequence ID" value="NZ_VTOW01000001.1"/>
</dbReference>
<keyword evidence="3" id="KW-1185">Reference proteome</keyword>
<name>A0A7X6DL60_9BACT</name>
<evidence type="ECO:0000313" key="2">
    <source>
        <dbReference type="EMBL" id="NKE69157.1"/>
    </source>
</evidence>